<dbReference type="SUPFAM" id="SSF56672">
    <property type="entry name" value="DNA/RNA polymerases"/>
    <property type="match status" value="1"/>
</dbReference>
<sequence>MFHLFLAIYCPFVSFVMIIMCFFEFHSNFFLVKDSCSRENLLRGLVEDGLYALPIASQPSLHKSPQALIGTRTSPQLWHSWLGHPSFCTTTLMLRRFNLPLSSKNSLHPCSACSQSKTHPPSIAKGPLSSQHTFTPSPIYFSSLNESGPPSSHSPQPILTSGVPSSISSPSSGPASHNPHPMPDPTSTSRDSSPSSSSSSTSSAASSIQQLPSASSLPITEVPHHHMITRSKSQIHCPKIRLDGTIPWPPSNLSSSLTETKTFPPIPEEPSSFSEASKHHEWRLAMHSEITALLHYQTWDLVPPSPSYNLLGSKWILKSKRRADGSLERRKARLVAQGFHQQHGLDYTETFSLVVKPVTIRLLLSLAISSNWPLHQLDIQNAFLHGDLDEDVYMKQPPGFVHSDLPSYVCKLKKSIYGLKQAPRAWFAKLSDKLLSLGFRCSASDSSLFILRTASTSIFILVYVDDIIVTGSCSKLIYEFVQSLGSYFPVKDLGPLHFFFGIEVTCNTKGLFLSQCKYINDLLHHTNMNNCKSVTTPMSTSEKLSAFDGCAFEDPHWYRSVVGSL</sequence>
<gene>
    <name evidence="5" type="ORF">F2P56_015863</name>
</gene>
<feature type="compositionally biased region" description="Polar residues" evidence="1">
    <location>
        <begin position="139"/>
        <end position="159"/>
    </location>
</feature>
<accession>A0A833XGG2</accession>
<dbReference type="AlphaFoldDB" id="A0A833XGG2"/>
<reference evidence="5" key="1">
    <citation type="submission" date="2015-10" db="EMBL/GenBank/DDBJ databases">
        <authorList>
            <person name="Martinez-Garcia P.J."/>
            <person name="Crepeau M.W."/>
            <person name="Puiu D."/>
            <person name="Gonzalez-Ibeas D."/>
            <person name="Whalen J."/>
            <person name="Stevens K."/>
            <person name="Paul R."/>
            <person name="Butterfield T."/>
            <person name="Britton M."/>
            <person name="Reagan R."/>
            <person name="Chakraborty S."/>
            <person name="Walawage S.L."/>
            <person name="Vasquez-Gross H.A."/>
            <person name="Cardeno C."/>
            <person name="Famula R."/>
            <person name="Pratt K."/>
            <person name="Kuruganti S."/>
            <person name="Aradhya M.K."/>
            <person name="Leslie C.A."/>
            <person name="Dandekar A.M."/>
            <person name="Salzberg S.L."/>
            <person name="Wegrzyn J.L."/>
            <person name="Langley C.H."/>
            <person name="Neale D.B."/>
        </authorList>
    </citation>
    <scope>NUCLEOTIDE SEQUENCE</scope>
    <source>
        <tissue evidence="5">Leaves</tissue>
    </source>
</reference>
<keyword evidence="2" id="KW-1133">Transmembrane helix</keyword>
<dbReference type="EMBL" id="LIHL02000007">
    <property type="protein sequence ID" value="KAF5465899.1"/>
    <property type="molecule type" value="Genomic_DNA"/>
</dbReference>
<evidence type="ECO:0000256" key="2">
    <source>
        <dbReference type="SAM" id="Phobius"/>
    </source>
</evidence>
<feature type="domain" description="GAG-pre-integrase" evidence="4">
    <location>
        <begin position="49"/>
        <end position="117"/>
    </location>
</feature>
<evidence type="ECO:0000313" key="6">
    <source>
        <dbReference type="Proteomes" id="UP000619265"/>
    </source>
</evidence>
<dbReference type="Gramene" id="Jr07_22830_p1">
    <property type="protein sequence ID" value="cds.Jr07_22830_p1"/>
    <property type="gene ID" value="Jr07_22830"/>
</dbReference>
<name>A0A833XGG2_JUGRE</name>
<reference evidence="5" key="2">
    <citation type="submission" date="2020-03" db="EMBL/GenBank/DDBJ databases">
        <title>Walnut 2.0.</title>
        <authorList>
            <person name="Marrano A."/>
            <person name="Britton M."/>
            <person name="Zimin A.V."/>
            <person name="Zaini P.A."/>
            <person name="Workman R."/>
            <person name="Puiu D."/>
            <person name="Bianco L."/>
            <person name="Allen B.J."/>
            <person name="Troggio M."/>
            <person name="Leslie C.A."/>
            <person name="Timp W."/>
            <person name="Dendekar A."/>
            <person name="Salzberg S.L."/>
            <person name="Neale D.B."/>
        </authorList>
    </citation>
    <scope>NUCLEOTIDE SEQUENCE</scope>
    <source>
        <tissue evidence="5">Leaves</tissue>
    </source>
</reference>
<feature type="domain" description="Reverse transcriptase Ty1/copia-type" evidence="3">
    <location>
        <begin position="296"/>
        <end position="539"/>
    </location>
</feature>
<dbReference type="InterPro" id="IPR043502">
    <property type="entry name" value="DNA/RNA_pol_sf"/>
</dbReference>
<evidence type="ECO:0000256" key="1">
    <source>
        <dbReference type="SAM" id="MobiDB-lite"/>
    </source>
</evidence>
<protein>
    <recommendedName>
        <fullName evidence="7">Reverse transcriptase Ty1/copia-type domain-containing protein</fullName>
    </recommendedName>
</protein>
<evidence type="ECO:0000259" key="3">
    <source>
        <dbReference type="Pfam" id="PF07727"/>
    </source>
</evidence>
<dbReference type="PANTHER" id="PTHR43383">
    <property type="entry name" value="NODULIN 6"/>
    <property type="match status" value="1"/>
</dbReference>
<feature type="region of interest" description="Disordered" evidence="1">
    <location>
        <begin position="139"/>
        <end position="213"/>
    </location>
</feature>
<keyword evidence="2" id="KW-0812">Transmembrane</keyword>
<evidence type="ECO:0000313" key="5">
    <source>
        <dbReference type="EMBL" id="KAF5465899.1"/>
    </source>
</evidence>
<dbReference type="Proteomes" id="UP000619265">
    <property type="component" value="Unassembled WGS sequence"/>
</dbReference>
<feature type="compositionally biased region" description="Low complexity" evidence="1">
    <location>
        <begin position="161"/>
        <end position="207"/>
    </location>
</feature>
<keyword evidence="2" id="KW-0472">Membrane</keyword>
<dbReference type="Pfam" id="PF07727">
    <property type="entry name" value="RVT_2"/>
    <property type="match status" value="1"/>
</dbReference>
<feature type="transmembrane region" description="Helical" evidence="2">
    <location>
        <begin position="6"/>
        <end position="25"/>
    </location>
</feature>
<dbReference type="InterPro" id="IPR025724">
    <property type="entry name" value="GAG-pre-integrase_dom"/>
</dbReference>
<dbReference type="PANTHER" id="PTHR43383:SF2">
    <property type="entry name" value="AMIDOHYDROLASE 2 FAMILY PROTEIN"/>
    <property type="match status" value="1"/>
</dbReference>
<comment type="caution">
    <text evidence="5">The sequence shown here is derived from an EMBL/GenBank/DDBJ whole genome shotgun (WGS) entry which is preliminary data.</text>
</comment>
<proteinExistence type="predicted"/>
<dbReference type="Pfam" id="PF13976">
    <property type="entry name" value="gag_pre-integrs"/>
    <property type="match status" value="1"/>
</dbReference>
<dbReference type="InterPro" id="IPR013103">
    <property type="entry name" value="RVT_2"/>
</dbReference>
<evidence type="ECO:0000259" key="4">
    <source>
        <dbReference type="Pfam" id="PF13976"/>
    </source>
</evidence>
<organism evidence="5 6">
    <name type="scientific">Juglans regia</name>
    <name type="common">English walnut</name>
    <dbReference type="NCBI Taxonomy" id="51240"/>
    <lineage>
        <taxon>Eukaryota</taxon>
        <taxon>Viridiplantae</taxon>
        <taxon>Streptophyta</taxon>
        <taxon>Embryophyta</taxon>
        <taxon>Tracheophyta</taxon>
        <taxon>Spermatophyta</taxon>
        <taxon>Magnoliopsida</taxon>
        <taxon>eudicotyledons</taxon>
        <taxon>Gunneridae</taxon>
        <taxon>Pentapetalae</taxon>
        <taxon>rosids</taxon>
        <taxon>fabids</taxon>
        <taxon>Fagales</taxon>
        <taxon>Juglandaceae</taxon>
        <taxon>Juglans</taxon>
    </lineage>
</organism>
<evidence type="ECO:0008006" key="7">
    <source>
        <dbReference type="Google" id="ProtNLM"/>
    </source>
</evidence>